<evidence type="ECO:0000256" key="1">
    <source>
        <dbReference type="SAM" id="MobiDB-lite"/>
    </source>
</evidence>
<sequence>MPLVPVDTSASGAPDAVEDAPAAAGGVVELDESGLTPDTNGTGFSARALEDTLARLP</sequence>
<gene>
    <name evidence="2" type="ORF">KKR89_17930</name>
</gene>
<feature type="compositionally biased region" description="Basic and acidic residues" evidence="1">
    <location>
        <begin position="48"/>
        <end position="57"/>
    </location>
</feature>
<keyword evidence="3" id="KW-1185">Reference proteome</keyword>
<name>A0ABX8GIQ1_9CELL</name>
<protein>
    <submittedName>
        <fullName evidence="2">Uncharacterized protein</fullName>
    </submittedName>
</protein>
<dbReference type="EMBL" id="CP076023">
    <property type="protein sequence ID" value="QWC16088.1"/>
    <property type="molecule type" value="Genomic_DNA"/>
</dbReference>
<dbReference type="RefSeq" id="WP_208196661.1">
    <property type="nucleotide sequence ID" value="NZ_CP076023.1"/>
</dbReference>
<accession>A0ABX8GIQ1</accession>
<evidence type="ECO:0000313" key="2">
    <source>
        <dbReference type="EMBL" id="QWC16088.1"/>
    </source>
</evidence>
<reference evidence="2 3" key="1">
    <citation type="submission" date="2021-05" db="EMBL/GenBank/DDBJ databases">
        <title>Novel species in genus Cellulomonas.</title>
        <authorList>
            <person name="Zhang G."/>
        </authorList>
    </citation>
    <scope>NUCLEOTIDE SEQUENCE [LARGE SCALE GENOMIC DNA]</scope>
    <source>
        <strain evidence="3">zg-ZUI157</strain>
    </source>
</reference>
<organism evidence="2 3">
    <name type="scientific">Cellulomonas dongxiuzhuiae</name>
    <dbReference type="NCBI Taxonomy" id="2819979"/>
    <lineage>
        <taxon>Bacteria</taxon>
        <taxon>Bacillati</taxon>
        <taxon>Actinomycetota</taxon>
        <taxon>Actinomycetes</taxon>
        <taxon>Micrococcales</taxon>
        <taxon>Cellulomonadaceae</taxon>
        <taxon>Cellulomonas</taxon>
    </lineage>
</organism>
<proteinExistence type="predicted"/>
<dbReference type="Proteomes" id="UP000679335">
    <property type="component" value="Chromosome"/>
</dbReference>
<evidence type="ECO:0000313" key="3">
    <source>
        <dbReference type="Proteomes" id="UP000679335"/>
    </source>
</evidence>
<feature type="region of interest" description="Disordered" evidence="1">
    <location>
        <begin position="1"/>
        <end position="57"/>
    </location>
</feature>
<feature type="compositionally biased region" description="Low complexity" evidence="1">
    <location>
        <begin position="12"/>
        <end position="28"/>
    </location>
</feature>